<dbReference type="Pfam" id="PF10127">
    <property type="entry name" value="RlaP"/>
    <property type="match status" value="1"/>
</dbReference>
<dbReference type="HOGENOM" id="CLU_064931_0_0_9"/>
<proteinExistence type="predicted"/>
<organism evidence="1 2">
    <name type="scientific">Clostridium botulinum B2 450</name>
    <dbReference type="NCBI Taxonomy" id="1379739"/>
    <lineage>
        <taxon>Bacteria</taxon>
        <taxon>Bacillati</taxon>
        <taxon>Bacillota</taxon>
        <taxon>Clostridia</taxon>
        <taxon>Eubacteriales</taxon>
        <taxon>Clostridiaceae</taxon>
        <taxon>Clostridium</taxon>
    </lineage>
</organism>
<reference evidence="1 2" key="1">
    <citation type="submission" date="2014-06" db="EMBL/GenBank/DDBJ databases">
        <title>Genome characterization of distinct group I Clostridium botulinum lineages.</title>
        <authorList>
            <person name="Giordani F."/>
            <person name="Anselmo A."/>
            <person name="Fillo S."/>
            <person name="Palozzi A.M."/>
            <person name="Fortunato A."/>
            <person name="Gentile B."/>
            <person name="Ciammaruconi A."/>
            <person name="Anniballi F."/>
            <person name="De Medici D."/>
            <person name="Lista F."/>
        </authorList>
    </citation>
    <scope>NUCLEOTIDE SEQUENCE [LARGE SCALE GENOMIC DNA]</scope>
    <source>
        <strain evidence="1 2">B2 450</strain>
    </source>
</reference>
<comment type="caution">
    <text evidence="1">The sequence shown here is derived from an EMBL/GenBank/DDBJ whole genome shotgun (WGS) entry which is preliminary data.</text>
</comment>
<sequence>MNTQDIKQKLNSREYSFLINNEHLGDNIILLTTGGSYAYGTNVENSDLDIRGIATERIEELIGLSSFEQFENKETDTTIYALNKVIKLMLNCNPNIIELFGTKDEHLFICNQYGKLLRDNVNLFLSKKVIHSFGGYAMAQLRRLQNALARDSYPQPEKEQHILNSIKNQIVSFEDRYKKITNENINFYIDKSKKEDLHSEIFMNVNLKNYPLRDFKNIYSEMSNIVKDYEKLNHRNSKKDELHLNKHALHLIRLLKMGTELLEGKGINTYREKDRSLLLDIRNGKYSYEEIFEMVDEYEKDFKYASDNTDLPNIPNYKKVEELVIEINKGVINNAK</sequence>
<dbReference type="OrthoDB" id="569183at2"/>
<dbReference type="PANTHER" id="PTHR34817:SF1">
    <property type="entry name" value="NUCLEOTIDYLTRANSFERASE"/>
    <property type="match status" value="1"/>
</dbReference>
<keyword evidence="1" id="KW-0808">Transferase</keyword>
<gene>
    <name evidence="1" type="ORF">N495_11680</name>
</gene>
<dbReference type="GO" id="GO:0016740">
    <property type="term" value="F:transferase activity"/>
    <property type="evidence" value="ECO:0007669"/>
    <property type="project" value="UniProtKB-KW"/>
</dbReference>
<dbReference type="PANTHER" id="PTHR34817">
    <property type="entry name" value="NUCLEOTIDYLTRANSFERASE"/>
    <property type="match status" value="1"/>
</dbReference>
<dbReference type="RefSeq" id="WP_003484975.1">
    <property type="nucleotide sequence ID" value="NZ_JXSU01000007.1"/>
</dbReference>
<name>A0A0D1AM57_CLOBO</name>
<accession>A0A0D1AM57</accession>
<protein>
    <submittedName>
        <fullName evidence="1">Nucleotidyltransferase</fullName>
    </submittedName>
</protein>
<evidence type="ECO:0000313" key="2">
    <source>
        <dbReference type="Proteomes" id="UP000032250"/>
    </source>
</evidence>
<dbReference type="InterPro" id="IPR018775">
    <property type="entry name" value="RlaP"/>
</dbReference>
<dbReference type="PATRIC" id="fig|1379739.3.peg.2719"/>
<evidence type="ECO:0000313" key="1">
    <source>
        <dbReference type="EMBL" id="KIS24209.1"/>
    </source>
</evidence>
<dbReference type="Proteomes" id="UP000032250">
    <property type="component" value="Unassembled WGS sequence"/>
</dbReference>
<dbReference type="EMBL" id="JXSU01000007">
    <property type="protein sequence ID" value="KIS24209.1"/>
    <property type="molecule type" value="Genomic_DNA"/>
</dbReference>
<dbReference type="AlphaFoldDB" id="A0A0D1AM57"/>